<accession>A0A5C0VKQ4</accession>
<dbReference type="RefSeq" id="WP_149074524.1">
    <property type="nucleotide sequence ID" value="NZ_CP043329.1"/>
</dbReference>
<name>A0A5C0VKQ4_9SPHI</name>
<dbReference type="EMBL" id="CP043329">
    <property type="protein sequence ID" value="QEK51544.1"/>
    <property type="molecule type" value="Genomic_DNA"/>
</dbReference>
<sequence>MYWADATERKFFTVKGRTYEMEDHKNGEFSFKLPHTNLDNLHQMQLKAKNIVFLIADEDKKFYPAEARIQGDKVVVFAAEVKHPVAVRYAFHNYSVTNFQNKSNLPAVPFRTDNWNE</sequence>
<proteinExistence type="predicted"/>
<organism evidence="1 2">
    <name type="scientific">Pedobacter aquae</name>
    <dbReference type="NCBI Taxonomy" id="2605747"/>
    <lineage>
        <taxon>Bacteria</taxon>
        <taxon>Pseudomonadati</taxon>
        <taxon>Bacteroidota</taxon>
        <taxon>Sphingobacteriia</taxon>
        <taxon>Sphingobacteriales</taxon>
        <taxon>Sphingobacteriaceae</taxon>
        <taxon>Pedobacter</taxon>
    </lineage>
</organism>
<reference evidence="1 2" key="1">
    <citation type="submission" date="2019-08" db="EMBL/GenBank/DDBJ databases">
        <title>Pedobacter sp. nov., isolated from Han river, South Korea.</title>
        <authorList>
            <person name="Lee D.-H."/>
            <person name="Kim Y.-S."/>
            <person name="Hwang E.-M."/>
            <person name="Le Tran T.C."/>
            <person name="Cha C.-J."/>
        </authorList>
    </citation>
    <scope>NUCLEOTIDE SEQUENCE [LARGE SCALE GENOMIC DNA]</scope>
    <source>
        <strain evidence="1 2">CJ43</strain>
    </source>
</reference>
<dbReference type="KEGG" id="pej:FYC62_07610"/>
<evidence type="ECO:0000313" key="2">
    <source>
        <dbReference type="Proteomes" id="UP000323653"/>
    </source>
</evidence>
<dbReference type="AlphaFoldDB" id="A0A5C0VKQ4"/>
<keyword evidence="2" id="KW-1185">Reference proteome</keyword>
<protein>
    <submittedName>
        <fullName evidence="1">Uncharacterized protein</fullName>
    </submittedName>
</protein>
<gene>
    <name evidence="1" type="ORF">FYC62_07610</name>
</gene>
<dbReference type="Proteomes" id="UP000323653">
    <property type="component" value="Chromosome"/>
</dbReference>
<evidence type="ECO:0000313" key="1">
    <source>
        <dbReference type="EMBL" id="QEK51544.1"/>
    </source>
</evidence>